<dbReference type="VEuPathDB" id="FungiDB:MAPG_07174"/>
<reference evidence="3" key="3">
    <citation type="submission" date="2011-03" db="EMBL/GenBank/DDBJ databases">
        <title>Annotation of Magnaporthe poae ATCC 64411.</title>
        <authorList>
            <person name="Ma L.-J."/>
            <person name="Dead R."/>
            <person name="Young S.K."/>
            <person name="Zeng Q."/>
            <person name="Gargeya S."/>
            <person name="Fitzgerald M."/>
            <person name="Haas B."/>
            <person name="Abouelleil A."/>
            <person name="Alvarado L."/>
            <person name="Arachchi H.M."/>
            <person name="Berlin A."/>
            <person name="Brown A."/>
            <person name="Chapman S.B."/>
            <person name="Chen Z."/>
            <person name="Dunbar C."/>
            <person name="Freedman E."/>
            <person name="Gearin G."/>
            <person name="Gellesch M."/>
            <person name="Goldberg J."/>
            <person name="Griggs A."/>
            <person name="Gujja S."/>
            <person name="Heiman D."/>
            <person name="Howarth C."/>
            <person name="Larson L."/>
            <person name="Lui A."/>
            <person name="MacDonald P.J.P."/>
            <person name="Mehta T."/>
            <person name="Montmayeur A."/>
            <person name="Murphy C."/>
            <person name="Neiman D."/>
            <person name="Pearson M."/>
            <person name="Priest M."/>
            <person name="Roberts A."/>
            <person name="Saif S."/>
            <person name="Shea T."/>
            <person name="Shenoy N."/>
            <person name="Sisk P."/>
            <person name="Stolte C."/>
            <person name="Sykes S."/>
            <person name="Yandava C."/>
            <person name="Wortman J."/>
            <person name="Nusbaum C."/>
            <person name="Birren B."/>
        </authorList>
    </citation>
    <scope>NUCLEOTIDE SEQUENCE</scope>
    <source>
        <strain evidence="3">ATCC 64411</strain>
    </source>
</reference>
<sequence length="148" mass="16215">MTGRVAEPPFVITLLVSPLISSFLFLRTPSGRLSEPGNTAPHPPDPHFNPFCATHPRLSTRGERPDGEANPLRADRCYDTPSHPAAFSALGRQIDATGTWASESKNRAPCLLRSNGYSRMEADEGCLSLIMYRARGRPRSVALYPQVP</sequence>
<proteinExistence type="predicted"/>
<dbReference type="EMBL" id="GL876971">
    <property type="protein sequence ID" value="KLU88187.1"/>
    <property type="molecule type" value="Genomic_DNA"/>
</dbReference>
<dbReference type="EnsemblFungi" id="MAPG_07174T0">
    <property type="protein sequence ID" value="MAPG_07174T0"/>
    <property type="gene ID" value="MAPG_07174"/>
</dbReference>
<name>A0A0C4E3Z2_MAGP6</name>
<gene>
    <name evidence="3" type="ORF">MAPG_07174</name>
</gene>
<accession>A0A0C4E3Z2</accession>
<evidence type="ECO:0000313" key="3">
    <source>
        <dbReference type="EMBL" id="KLU88187.1"/>
    </source>
</evidence>
<dbReference type="Proteomes" id="UP000011715">
    <property type="component" value="Unassembled WGS sequence"/>
</dbReference>
<reference evidence="3" key="2">
    <citation type="submission" date="2010-05" db="EMBL/GenBank/DDBJ databases">
        <title>The Genome Sequence of Magnaporthe poae strain ATCC 64411.</title>
        <authorList>
            <consortium name="The Broad Institute Genome Sequencing Platform"/>
            <consortium name="Broad Institute Genome Sequencing Center for Infectious Disease"/>
            <person name="Ma L.-J."/>
            <person name="Dead R."/>
            <person name="Young S."/>
            <person name="Zeng Q."/>
            <person name="Koehrsen M."/>
            <person name="Alvarado L."/>
            <person name="Berlin A."/>
            <person name="Chapman S.B."/>
            <person name="Chen Z."/>
            <person name="Freedman E."/>
            <person name="Gellesch M."/>
            <person name="Goldberg J."/>
            <person name="Griggs A."/>
            <person name="Gujja S."/>
            <person name="Heilman E.R."/>
            <person name="Heiman D."/>
            <person name="Hepburn T."/>
            <person name="Howarth C."/>
            <person name="Jen D."/>
            <person name="Larson L."/>
            <person name="Mehta T."/>
            <person name="Neiman D."/>
            <person name="Pearson M."/>
            <person name="Roberts A."/>
            <person name="Saif S."/>
            <person name="Shea T."/>
            <person name="Shenoy N."/>
            <person name="Sisk P."/>
            <person name="Stolte C."/>
            <person name="Sykes S."/>
            <person name="Walk T."/>
            <person name="White J."/>
            <person name="Yandava C."/>
            <person name="Haas B."/>
            <person name="Nusbaum C."/>
            <person name="Birren B."/>
        </authorList>
    </citation>
    <scope>NUCLEOTIDE SEQUENCE</scope>
    <source>
        <strain evidence="3">ATCC 64411</strain>
    </source>
</reference>
<evidence type="ECO:0000313" key="5">
    <source>
        <dbReference type="Proteomes" id="UP000011715"/>
    </source>
</evidence>
<reference evidence="4" key="4">
    <citation type="journal article" date="2015" name="G3 (Bethesda)">
        <title>Genome sequences of three phytopathogenic species of the Magnaporthaceae family of fungi.</title>
        <authorList>
            <person name="Okagaki L.H."/>
            <person name="Nunes C.C."/>
            <person name="Sailsbery J."/>
            <person name="Clay B."/>
            <person name="Brown D."/>
            <person name="John T."/>
            <person name="Oh Y."/>
            <person name="Young N."/>
            <person name="Fitzgerald M."/>
            <person name="Haas B.J."/>
            <person name="Zeng Q."/>
            <person name="Young S."/>
            <person name="Adiconis X."/>
            <person name="Fan L."/>
            <person name="Levin J.Z."/>
            <person name="Mitchell T.K."/>
            <person name="Okubara P.A."/>
            <person name="Farman M.L."/>
            <person name="Kohn L.M."/>
            <person name="Birren B."/>
            <person name="Ma L.-J."/>
            <person name="Dean R.A."/>
        </authorList>
    </citation>
    <scope>NUCLEOTIDE SEQUENCE</scope>
    <source>
        <strain evidence="4">ATCC 64411 / 73-15</strain>
    </source>
</reference>
<reference evidence="5" key="1">
    <citation type="submission" date="2010-05" db="EMBL/GenBank/DDBJ databases">
        <title>The genome sequence of Magnaporthe poae strain ATCC 64411.</title>
        <authorList>
            <person name="Ma L.-J."/>
            <person name="Dead R."/>
            <person name="Young S."/>
            <person name="Zeng Q."/>
            <person name="Koehrsen M."/>
            <person name="Alvarado L."/>
            <person name="Berlin A."/>
            <person name="Chapman S.B."/>
            <person name="Chen Z."/>
            <person name="Freedman E."/>
            <person name="Gellesch M."/>
            <person name="Goldberg J."/>
            <person name="Griggs A."/>
            <person name="Gujja S."/>
            <person name="Heilman E.R."/>
            <person name="Heiman D."/>
            <person name="Hepburn T."/>
            <person name="Howarth C."/>
            <person name="Jen D."/>
            <person name="Larson L."/>
            <person name="Mehta T."/>
            <person name="Neiman D."/>
            <person name="Pearson M."/>
            <person name="Roberts A."/>
            <person name="Saif S."/>
            <person name="Shea T."/>
            <person name="Shenoy N."/>
            <person name="Sisk P."/>
            <person name="Stolte C."/>
            <person name="Sykes S."/>
            <person name="Walk T."/>
            <person name="White J."/>
            <person name="Yandava C."/>
            <person name="Haas B."/>
            <person name="Nusbaum C."/>
            <person name="Birren B."/>
        </authorList>
    </citation>
    <scope>NUCLEOTIDE SEQUENCE [LARGE SCALE GENOMIC DNA]</scope>
    <source>
        <strain evidence="5">ATCC 64411 / 73-15</strain>
    </source>
</reference>
<dbReference type="AlphaFoldDB" id="A0A0C4E3Z2"/>
<evidence type="ECO:0000313" key="4">
    <source>
        <dbReference type="EnsemblFungi" id="MAPG_07174T0"/>
    </source>
</evidence>
<feature type="region of interest" description="Disordered" evidence="1">
    <location>
        <begin position="33"/>
        <end position="74"/>
    </location>
</feature>
<keyword evidence="5" id="KW-1185">Reference proteome</keyword>
<keyword evidence="2" id="KW-0732">Signal</keyword>
<evidence type="ECO:0000256" key="2">
    <source>
        <dbReference type="SAM" id="SignalP"/>
    </source>
</evidence>
<organism evidence="4 5">
    <name type="scientific">Magnaporthiopsis poae (strain ATCC 64411 / 73-15)</name>
    <name type="common">Kentucky bluegrass fungus</name>
    <name type="synonym">Magnaporthe poae</name>
    <dbReference type="NCBI Taxonomy" id="644358"/>
    <lineage>
        <taxon>Eukaryota</taxon>
        <taxon>Fungi</taxon>
        <taxon>Dikarya</taxon>
        <taxon>Ascomycota</taxon>
        <taxon>Pezizomycotina</taxon>
        <taxon>Sordariomycetes</taxon>
        <taxon>Sordariomycetidae</taxon>
        <taxon>Magnaporthales</taxon>
        <taxon>Magnaporthaceae</taxon>
        <taxon>Magnaporthiopsis</taxon>
    </lineage>
</organism>
<feature type="signal peptide" evidence="2">
    <location>
        <begin position="1"/>
        <end position="22"/>
    </location>
</feature>
<feature type="chain" id="PRO_5009385777" evidence="2">
    <location>
        <begin position="23"/>
        <end position="148"/>
    </location>
</feature>
<reference evidence="4" key="5">
    <citation type="submission" date="2015-06" db="UniProtKB">
        <authorList>
            <consortium name="EnsemblFungi"/>
        </authorList>
    </citation>
    <scope>IDENTIFICATION</scope>
    <source>
        <strain evidence="4">ATCC 64411</strain>
    </source>
</reference>
<feature type="compositionally biased region" description="Basic and acidic residues" evidence="1">
    <location>
        <begin position="60"/>
        <end position="74"/>
    </location>
</feature>
<evidence type="ECO:0000256" key="1">
    <source>
        <dbReference type="SAM" id="MobiDB-lite"/>
    </source>
</evidence>
<dbReference type="EMBL" id="ADBL01001734">
    <property type="status" value="NOT_ANNOTATED_CDS"/>
    <property type="molecule type" value="Genomic_DNA"/>
</dbReference>
<protein>
    <submittedName>
        <fullName evidence="3 4">Uncharacterized protein</fullName>
    </submittedName>
</protein>